<evidence type="ECO:0000256" key="1">
    <source>
        <dbReference type="SAM" id="SignalP"/>
    </source>
</evidence>
<gene>
    <name evidence="2" type="ORF">CI238_07361</name>
</gene>
<feature type="signal peptide" evidence="1">
    <location>
        <begin position="1"/>
        <end position="27"/>
    </location>
</feature>
<evidence type="ECO:0008006" key="4">
    <source>
        <dbReference type="Google" id="ProtNLM"/>
    </source>
</evidence>
<comment type="caution">
    <text evidence="2">The sequence shown here is derived from an EMBL/GenBank/DDBJ whole genome shotgun (WGS) entry which is preliminary data.</text>
</comment>
<keyword evidence="3" id="KW-1185">Reference proteome</keyword>
<proteinExistence type="predicted"/>
<sequence length="159" mass="17383">LLKPFHKIRLLKMRFFSILSAASVAAAIPTIATSDPPEVEITNVHAKTLANYTLVFEFDVVDNKDGQLAHCTGEWDEVNRFLSTTPCSIPSYNATIFFPNSVSGIQYWAAFVGIQDHANRYLAMVQTGTPSYTCGHSGTQGVLSACFTETDFKIATVAI</sequence>
<name>A0A161Y7A9_COLIC</name>
<reference evidence="2 3" key="1">
    <citation type="submission" date="2015-06" db="EMBL/GenBank/DDBJ databases">
        <title>Survival trade-offs in plant roots during colonization by closely related pathogenic and mutualistic fungi.</title>
        <authorList>
            <person name="Hacquard S."/>
            <person name="Kracher B."/>
            <person name="Hiruma K."/>
            <person name="Weinman A."/>
            <person name="Muench P."/>
            <person name="Garrido Oter R."/>
            <person name="Ver Loren van Themaat E."/>
            <person name="Dallerey J.-F."/>
            <person name="Damm U."/>
            <person name="Henrissat B."/>
            <person name="Lespinet O."/>
            <person name="Thon M."/>
            <person name="Kemen E."/>
            <person name="McHardy A.C."/>
            <person name="Schulze-Lefert P."/>
            <person name="O'Connell R.J."/>
        </authorList>
    </citation>
    <scope>NUCLEOTIDE SEQUENCE [LARGE SCALE GENOMIC DNA]</scope>
    <source>
        <strain evidence="2 3">MAFF 238704</strain>
    </source>
</reference>
<evidence type="ECO:0000313" key="2">
    <source>
        <dbReference type="EMBL" id="KZL85352.1"/>
    </source>
</evidence>
<accession>A0A161Y7A9</accession>
<organism evidence="2 3">
    <name type="scientific">Colletotrichum incanum</name>
    <name type="common">Soybean anthracnose fungus</name>
    <dbReference type="NCBI Taxonomy" id="1573173"/>
    <lineage>
        <taxon>Eukaryota</taxon>
        <taxon>Fungi</taxon>
        <taxon>Dikarya</taxon>
        <taxon>Ascomycota</taxon>
        <taxon>Pezizomycotina</taxon>
        <taxon>Sordariomycetes</taxon>
        <taxon>Hypocreomycetidae</taxon>
        <taxon>Glomerellales</taxon>
        <taxon>Glomerellaceae</taxon>
        <taxon>Colletotrichum</taxon>
        <taxon>Colletotrichum spaethianum species complex</taxon>
    </lineage>
</organism>
<keyword evidence="1" id="KW-0732">Signal</keyword>
<protein>
    <recommendedName>
        <fullName evidence="4">AA1-like domain-containing protein</fullName>
    </recommendedName>
</protein>
<evidence type="ECO:0000313" key="3">
    <source>
        <dbReference type="Proteomes" id="UP000076584"/>
    </source>
</evidence>
<feature type="non-terminal residue" evidence="2">
    <location>
        <position position="1"/>
    </location>
</feature>
<dbReference type="EMBL" id="LFIW01000652">
    <property type="protein sequence ID" value="KZL85352.1"/>
    <property type="molecule type" value="Genomic_DNA"/>
</dbReference>
<feature type="chain" id="PRO_5007829555" description="AA1-like domain-containing protein" evidence="1">
    <location>
        <begin position="28"/>
        <end position="159"/>
    </location>
</feature>
<dbReference type="AlphaFoldDB" id="A0A161Y7A9"/>
<dbReference type="Proteomes" id="UP000076584">
    <property type="component" value="Unassembled WGS sequence"/>
</dbReference>